<name>A0ABX9CSY0_9ACTN</name>
<feature type="compositionally biased region" description="Acidic residues" evidence="1">
    <location>
        <begin position="199"/>
        <end position="210"/>
    </location>
</feature>
<keyword evidence="2" id="KW-0472">Membrane</keyword>
<evidence type="ECO:0000313" key="4">
    <source>
        <dbReference type="Proteomes" id="UP000249045"/>
    </source>
</evidence>
<proteinExistence type="predicted"/>
<dbReference type="EMBL" id="PYAC01000042">
    <property type="protein sequence ID" value="RAO09572.1"/>
    <property type="molecule type" value="Genomic_DNA"/>
</dbReference>
<reference evidence="3 4" key="1">
    <citation type="submission" date="2018-03" db="EMBL/GenBank/DDBJ databases">
        <title>Defining the species Micromonospora saelicesensis and Micromonospora noduli under the framework of genomics.</title>
        <authorList>
            <person name="Riesco R."/>
            <person name="Trujillo M.E."/>
        </authorList>
    </citation>
    <scope>NUCLEOTIDE SEQUENCE [LARGE SCALE GENOMIC DNA]</scope>
    <source>
        <strain evidence="3 4">MED15</strain>
    </source>
</reference>
<feature type="region of interest" description="Disordered" evidence="1">
    <location>
        <begin position="191"/>
        <end position="210"/>
    </location>
</feature>
<gene>
    <name evidence="3" type="ORF">MED15_05861</name>
</gene>
<accession>A0ABX9CSY0</accession>
<keyword evidence="2" id="KW-1133">Transmembrane helix</keyword>
<sequence>MPFAMPIFDGRDAWITPSLATAVLALLFTVASFWWIQVRRGRLRCYTSHVYSGAFSPRKLVFVVPLVLHNPAPAPLVVTDLRLLIDASKGGPSSDLAGFPMKLRWIASHTAVYPKDETRTFAAPFAVDGRKAVECFIEFQRADPPRLLEDGPYKATIEALVEPRSWRTRRRWSPLLSYTFNSQLAGASRASLIPRSNDPDLDGEGDEVWQ</sequence>
<keyword evidence="4" id="KW-1185">Reference proteome</keyword>
<evidence type="ECO:0000256" key="2">
    <source>
        <dbReference type="SAM" id="Phobius"/>
    </source>
</evidence>
<keyword evidence="2" id="KW-0812">Transmembrane</keyword>
<dbReference type="Proteomes" id="UP000249045">
    <property type="component" value="Unassembled WGS sequence"/>
</dbReference>
<organism evidence="3 4">
    <name type="scientific">Micromonospora noduli</name>
    <dbReference type="NCBI Taxonomy" id="709876"/>
    <lineage>
        <taxon>Bacteria</taxon>
        <taxon>Bacillati</taxon>
        <taxon>Actinomycetota</taxon>
        <taxon>Actinomycetes</taxon>
        <taxon>Micromonosporales</taxon>
        <taxon>Micromonosporaceae</taxon>
        <taxon>Micromonospora</taxon>
    </lineage>
</organism>
<protein>
    <submittedName>
        <fullName evidence="3">Uncharacterized protein</fullName>
    </submittedName>
</protein>
<evidence type="ECO:0000313" key="3">
    <source>
        <dbReference type="EMBL" id="RAO09572.1"/>
    </source>
</evidence>
<comment type="caution">
    <text evidence="3">The sequence shown here is derived from an EMBL/GenBank/DDBJ whole genome shotgun (WGS) entry which is preliminary data.</text>
</comment>
<evidence type="ECO:0000256" key="1">
    <source>
        <dbReference type="SAM" id="MobiDB-lite"/>
    </source>
</evidence>
<dbReference type="RefSeq" id="WP_146766760.1">
    <property type="nucleotide sequence ID" value="NZ_PYAC01000042.1"/>
</dbReference>
<feature type="transmembrane region" description="Helical" evidence="2">
    <location>
        <begin position="14"/>
        <end position="36"/>
    </location>
</feature>